<evidence type="ECO:0000259" key="1">
    <source>
        <dbReference type="Pfam" id="PF12770"/>
    </source>
</evidence>
<accession>A0AAD7MV02</accession>
<comment type="caution">
    <text evidence="2">The sequence shown here is derived from an EMBL/GenBank/DDBJ whole genome shotgun (WGS) entry which is preliminary data.</text>
</comment>
<proteinExistence type="predicted"/>
<gene>
    <name evidence="2" type="ORF">B0H16DRAFT_1327793</name>
</gene>
<evidence type="ECO:0000313" key="3">
    <source>
        <dbReference type="Proteomes" id="UP001215598"/>
    </source>
</evidence>
<dbReference type="InterPro" id="IPR024983">
    <property type="entry name" value="CHAT_dom"/>
</dbReference>
<protein>
    <submittedName>
        <fullName evidence="2">CHAT domain-containing protein</fullName>
    </submittedName>
</protein>
<dbReference type="Pfam" id="PF12770">
    <property type="entry name" value="CHAT"/>
    <property type="match status" value="1"/>
</dbReference>
<dbReference type="AlphaFoldDB" id="A0AAD7MV02"/>
<organism evidence="2 3">
    <name type="scientific">Mycena metata</name>
    <dbReference type="NCBI Taxonomy" id="1033252"/>
    <lineage>
        <taxon>Eukaryota</taxon>
        <taxon>Fungi</taxon>
        <taxon>Dikarya</taxon>
        <taxon>Basidiomycota</taxon>
        <taxon>Agaricomycotina</taxon>
        <taxon>Agaricomycetes</taxon>
        <taxon>Agaricomycetidae</taxon>
        <taxon>Agaricales</taxon>
        <taxon>Marasmiineae</taxon>
        <taxon>Mycenaceae</taxon>
        <taxon>Mycena</taxon>
    </lineage>
</organism>
<dbReference type="InterPro" id="IPR011990">
    <property type="entry name" value="TPR-like_helical_dom_sf"/>
</dbReference>
<evidence type="ECO:0000313" key="2">
    <source>
        <dbReference type="EMBL" id="KAJ7733898.1"/>
    </source>
</evidence>
<sequence>MNLRAKIRSDFPKVWANLALFPKEVFPDVALGLDEDPTIMNCLVRSLNDDYERSGDPTILEEKINLSRAALTKADTISHSTSLHNFGSALGQKFDRTGNYKVLCEGVDALFKALELRRESHHPRIASTLNELASMLFRRYTHTPVQQDAQRSVALYHEALELRKHDTALRISTANNLAFVLIAQYNSTRERYHLDEAVAISEFEIESVSSTHPLRRTTLRNLAIANVSLAQLSPALERLRYLQAAKPLLTQAVDRWKGHQGVGFPMALLDLGWFSLVQFVHTREEADLESTFRYIDQGAQLVPSDHPSAIGFHISRARAHLLSYAHDPVGRSAAPRVAFNSYRCAVNSELAPLQARMRAAMEWARTPEVVPDVVKDWAHAPIEWHRSSVEAYVLLFQLLNLFLIAVPDVTNHHTCLASLPDSIVSDAAACAIQAGMLETAVELLENGQDLIMANLRILRVRHTTDKLQEANPRLAKEFVEITEQLEHQSLVFQAGAGYSMSPAALEEGASDRRMAYLDGQVCLQRTLLDQLHNVVAKIRGLGRVHDEAWSRFLQPASFETLRRAGAEGPVIILTFSTHRNDVLIIHGDPGVVEHLPLKNVSKEQMSALSTRFKASVRARDQAQGVLDKLKETIFPPISEKLAALGLKKHSRVWWMLPGNSTFLPMHAASRRYVSSYTSNLSTLLHARRGDRKKESAPTLLAVGVSEYTTAPNLEVVEQELDSIMHLSKKGVIEVAVLRGNDAKKERVLKELHSHSSVHFSCHGALSQDDPFESALILSNDQKLTLRELTSSIAQTNSDLAFISACHSASRDTEETPDKRINLATSLQLCGFRSVIGSLFVVIDAHGYRLAQEFYEQKFKNGKDSATALHLAVEVMRKEKATKEWSNWINFIHLGA</sequence>
<name>A0AAD7MV02_9AGAR</name>
<dbReference type="Gene3D" id="1.25.40.10">
    <property type="entry name" value="Tetratricopeptide repeat domain"/>
    <property type="match status" value="1"/>
</dbReference>
<feature type="domain" description="CHAT" evidence="1">
    <location>
        <begin position="625"/>
        <end position="894"/>
    </location>
</feature>
<dbReference type="Proteomes" id="UP001215598">
    <property type="component" value="Unassembled WGS sequence"/>
</dbReference>
<reference evidence="2" key="1">
    <citation type="submission" date="2023-03" db="EMBL/GenBank/DDBJ databases">
        <title>Massive genome expansion in bonnet fungi (Mycena s.s.) driven by repeated elements and novel gene families across ecological guilds.</title>
        <authorList>
            <consortium name="Lawrence Berkeley National Laboratory"/>
            <person name="Harder C.B."/>
            <person name="Miyauchi S."/>
            <person name="Viragh M."/>
            <person name="Kuo A."/>
            <person name="Thoen E."/>
            <person name="Andreopoulos B."/>
            <person name="Lu D."/>
            <person name="Skrede I."/>
            <person name="Drula E."/>
            <person name="Henrissat B."/>
            <person name="Morin E."/>
            <person name="Kohler A."/>
            <person name="Barry K."/>
            <person name="LaButti K."/>
            <person name="Morin E."/>
            <person name="Salamov A."/>
            <person name="Lipzen A."/>
            <person name="Mereny Z."/>
            <person name="Hegedus B."/>
            <person name="Baldrian P."/>
            <person name="Stursova M."/>
            <person name="Weitz H."/>
            <person name="Taylor A."/>
            <person name="Grigoriev I.V."/>
            <person name="Nagy L.G."/>
            <person name="Martin F."/>
            <person name="Kauserud H."/>
        </authorList>
    </citation>
    <scope>NUCLEOTIDE SEQUENCE</scope>
    <source>
        <strain evidence="2">CBHHK182m</strain>
    </source>
</reference>
<dbReference type="EMBL" id="JARKIB010000135">
    <property type="protein sequence ID" value="KAJ7733898.1"/>
    <property type="molecule type" value="Genomic_DNA"/>
</dbReference>
<keyword evidence="3" id="KW-1185">Reference proteome</keyword>